<keyword evidence="6 11" id="KW-0418">Kinase</keyword>
<feature type="transmembrane region" description="Helical" evidence="9">
    <location>
        <begin position="123"/>
        <end position="145"/>
    </location>
</feature>
<keyword evidence="9" id="KW-1133">Transmembrane helix</keyword>
<dbReference type="SMART" id="SM00387">
    <property type="entry name" value="HATPase_c"/>
    <property type="match status" value="1"/>
</dbReference>
<dbReference type="InterPro" id="IPR005467">
    <property type="entry name" value="His_kinase_dom"/>
</dbReference>
<name>A0A9X2GBX4_9ACTN</name>
<dbReference type="PANTHER" id="PTHR24421">
    <property type="entry name" value="NITRATE/NITRITE SENSOR PROTEIN NARX-RELATED"/>
    <property type="match status" value="1"/>
</dbReference>
<dbReference type="Gene3D" id="1.20.5.1930">
    <property type="match status" value="1"/>
</dbReference>
<evidence type="ECO:0000313" key="12">
    <source>
        <dbReference type="Proteomes" id="UP001139648"/>
    </source>
</evidence>
<evidence type="ECO:0000313" key="11">
    <source>
        <dbReference type="EMBL" id="MCP2354830.1"/>
    </source>
</evidence>
<keyword evidence="3" id="KW-0597">Phosphoprotein</keyword>
<dbReference type="SUPFAM" id="SSF55874">
    <property type="entry name" value="ATPase domain of HSP90 chaperone/DNA topoisomerase II/histidine kinase"/>
    <property type="match status" value="1"/>
</dbReference>
<evidence type="ECO:0000256" key="9">
    <source>
        <dbReference type="SAM" id="Phobius"/>
    </source>
</evidence>
<evidence type="ECO:0000259" key="10">
    <source>
        <dbReference type="PROSITE" id="PS50109"/>
    </source>
</evidence>
<keyword evidence="9" id="KW-0812">Transmembrane</keyword>
<feature type="domain" description="Histidine kinase" evidence="10">
    <location>
        <begin position="328"/>
        <end position="411"/>
    </location>
</feature>
<sequence length="411" mass="44423">MRQSWSLRDLQSWVRFTDDRPPFLFSVFFWTATVIVATIFAYSFSSIETEALWDWPLFAVLFYAGIAALLPAVVLWRFLPWQPGASVARKALTVAFLAMTLLLMMSGGVAGLLIVGLAVSNALIVLGVRGALVYACIAGLLGFLVGLMNPAQGVLQAAMNGLIMIFLCLVLLLGVVAMFDSSQRAEETRRLLADLEQAHAELAGYAARSRELAIAEERARIARDMHDSVGHYLTVINVGLQNAERYRTARPEAAWDEVGQARALTLEALTDTRRWVRALKPLRMDGRTGPDALRALAESFGSADTGVAFTLNGTWPDVDEGRELVCYRIVQEGLTNALRHSGARHVEVALDCTDERVEVTVSDDGSGAAPGATANGFGLRGLRERLRGVGGELDVTAGSGGGFTLRATVPV</sequence>
<keyword evidence="12" id="KW-1185">Reference proteome</keyword>
<dbReference type="InterPro" id="IPR003594">
    <property type="entry name" value="HATPase_dom"/>
</dbReference>
<keyword evidence="7" id="KW-0067">ATP-binding</keyword>
<dbReference type="EC" id="2.7.13.3" evidence="2"/>
<dbReference type="CDD" id="cd16917">
    <property type="entry name" value="HATPase_UhpB-NarQ-NarX-like"/>
    <property type="match status" value="1"/>
</dbReference>
<keyword evidence="8" id="KW-0902">Two-component regulatory system</keyword>
<dbReference type="Proteomes" id="UP001139648">
    <property type="component" value="Unassembled WGS sequence"/>
</dbReference>
<dbReference type="EMBL" id="JAMZEB010000002">
    <property type="protein sequence ID" value="MCP2354830.1"/>
    <property type="molecule type" value="Genomic_DNA"/>
</dbReference>
<evidence type="ECO:0000256" key="4">
    <source>
        <dbReference type="ARBA" id="ARBA00022679"/>
    </source>
</evidence>
<accession>A0A9X2GBX4</accession>
<evidence type="ECO:0000256" key="2">
    <source>
        <dbReference type="ARBA" id="ARBA00012438"/>
    </source>
</evidence>
<dbReference type="GO" id="GO:0016020">
    <property type="term" value="C:membrane"/>
    <property type="evidence" value="ECO:0007669"/>
    <property type="project" value="InterPro"/>
</dbReference>
<evidence type="ECO:0000256" key="7">
    <source>
        <dbReference type="ARBA" id="ARBA00022840"/>
    </source>
</evidence>
<dbReference type="PROSITE" id="PS50109">
    <property type="entry name" value="HIS_KIN"/>
    <property type="match status" value="1"/>
</dbReference>
<dbReference type="GO" id="GO:0000155">
    <property type="term" value="F:phosphorelay sensor kinase activity"/>
    <property type="evidence" value="ECO:0007669"/>
    <property type="project" value="InterPro"/>
</dbReference>
<dbReference type="Pfam" id="PF02518">
    <property type="entry name" value="HATPase_c"/>
    <property type="match status" value="1"/>
</dbReference>
<dbReference type="AlphaFoldDB" id="A0A9X2GBX4"/>
<keyword evidence="4" id="KW-0808">Transferase</keyword>
<feature type="transmembrane region" description="Helical" evidence="9">
    <location>
        <begin position="55"/>
        <end position="79"/>
    </location>
</feature>
<comment type="catalytic activity">
    <reaction evidence="1">
        <text>ATP + protein L-histidine = ADP + protein N-phospho-L-histidine.</text>
        <dbReference type="EC" id="2.7.13.3"/>
    </reaction>
</comment>
<evidence type="ECO:0000256" key="5">
    <source>
        <dbReference type="ARBA" id="ARBA00022741"/>
    </source>
</evidence>
<evidence type="ECO:0000256" key="6">
    <source>
        <dbReference type="ARBA" id="ARBA00022777"/>
    </source>
</evidence>
<evidence type="ECO:0000256" key="3">
    <source>
        <dbReference type="ARBA" id="ARBA00022553"/>
    </source>
</evidence>
<dbReference type="PANTHER" id="PTHR24421:SF10">
    <property type="entry name" value="NITRATE_NITRITE SENSOR PROTEIN NARQ"/>
    <property type="match status" value="1"/>
</dbReference>
<comment type="caution">
    <text evidence="11">The sequence shown here is derived from an EMBL/GenBank/DDBJ whole genome shotgun (WGS) entry which is preliminary data.</text>
</comment>
<keyword evidence="5" id="KW-0547">Nucleotide-binding</keyword>
<feature type="transmembrane region" description="Helical" evidence="9">
    <location>
        <begin position="21"/>
        <end position="43"/>
    </location>
</feature>
<gene>
    <name evidence="11" type="ORF">HD597_001850</name>
</gene>
<dbReference type="Pfam" id="PF07730">
    <property type="entry name" value="HisKA_3"/>
    <property type="match status" value="1"/>
</dbReference>
<reference evidence="11" key="1">
    <citation type="submission" date="2022-06" db="EMBL/GenBank/DDBJ databases">
        <title>Sequencing the genomes of 1000 actinobacteria strains.</title>
        <authorList>
            <person name="Klenk H.-P."/>
        </authorList>
    </citation>
    <scope>NUCLEOTIDE SEQUENCE</scope>
    <source>
        <strain evidence="11">DSM 46694</strain>
    </source>
</reference>
<dbReference type="InterPro" id="IPR011712">
    <property type="entry name" value="Sig_transdc_His_kin_sub3_dim/P"/>
</dbReference>
<dbReference type="GO" id="GO:0005524">
    <property type="term" value="F:ATP binding"/>
    <property type="evidence" value="ECO:0007669"/>
    <property type="project" value="UniProtKB-KW"/>
</dbReference>
<organism evidence="11 12">
    <name type="scientific">Nonomuraea thailandensis</name>
    <dbReference type="NCBI Taxonomy" id="1188745"/>
    <lineage>
        <taxon>Bacteria</taxon>
        <taxon>Bacillati</taxon>
        <taxon>Actinomycetota</taxon>
        <taxon>Actinomycetes</taxon>
        <taxon>Streptosporangiales</taxon>
        <taxon>Streptosporangiaceae</taxon>
        <taxon>Nonomuraea</taxon>
    </lineage>
</organism>
<dbReference type="Gene3D" id="3.30.565.10">
    <property type="entry name" value="Histidine kinase-like ATPase, C-terminal domain"/>
    <property type="match status" value="1"/>
</dbReference>
<evidence type="ECO:0000256" key="1">
    <source>
        <dbReference type="ARBA" id="ARBA00000085"/>
    </source>
</evidence>
<proteinExistence type="predicted"/>
<dbReference type="GO" id="GO:0046983">
    <property type="term" value="F:protein dimerization activity"/>
    <property type="evidence" value="ECO:0007669"/>
    <property type="project" value="InterPro"/>
</dbReference>
<evidence type="ECO:0000256" key="8">
    <source>
        <dbReference type="ARBA" id="ARBA00023012"/>
    </source>
</evidence>
<dbReference type="RefSeq" id="WP_253741422.1">
    <property type="nucleotide sequence ID" value="NZ_BAABKA010000050.1"/>
</dbReference>
<dbReference type="InterPro" id="IPR036890">
    <property type="entry name" value="HATPase_C_sf"/>
</dbReference>
<keyword evidence="9" id="KW-0472">Membrane</keyword>
<dbReference type="InterPro" id="IPR050482">
    <property type="entry name" value="Sensor_HK_TwoCompSys"/>
</dbReference>
<feature type="transmembrane region" description="Helical" evidence="9">
    <location>
        <begin position="91"/>
        <end position="117"/>
    </location>
</feature>
<feature type="transmembrane region" description="Helical" evidence="9">
    <location>
        <begin position="157"/>
        <end position="179"/>
    </location>
</feature>
<protein>
    <recommendedName>
        <fullName evidence="2">histidine kinase</fullName>
        <ecNumber evidence="2">2.7.13.3</ecNumber>
    </recommendedName>
</protein>